<sequence length="69" mass="7102">DARAKKTGHADLSAYREVADTAGATEFTGYASLAGESTIVGLLVDGVPSPAATEGDEVEVVLDRTPFYA</sequence>
<gene>
    <name evidence="2" type="ORF">G3M58_63475</name>
</gene>
<dbReference type="EMBL" id="JAAGMN010006697">
    <property type="protein sequence ID" value="NEE17221.1"/>
    <property type="molecule type" value="Genomic_DNA"/>
</dbReference>
<feature type="non-terminal residue" evidence="2">
    <location>
        <position position="1"/>
    </location>
</feature>
<evidence type="ECO:0000313" key="2">
    <source>
        <dbReference type="EMBL" id="NEE17221.1"/>
    </source>
</evidence>
<proteinExistence type="predicted"/>
<feature type="domain" description="Alanyl-tRNA synthetase class IIc N-terminal" evidence="1">
    <location>
        <begin position="6"/>
        <end position="69"/>
    </location>
</feature>
<dbReference type="GO" id="GO:0004813">
    <property type="term" value="F:alanine-tRNA ligase activity"/>
    <property type="evidence" value="ECO:0007669"/>
    <property type="project" value="InterPro"/>
</dbReference>
<dbReference type="InterPro" id="IPR018164">
    <property type="entry name" value="Ala-tRNA-synth_IIc_N"/>
</dbReference>
<comment type="caution">
    <text evidence="2">The sequence shown here is derived from an EMBL/GenBank/DDBJ whole genome shotgun (WGS) entry which is preliminary data.</text>
</comment>
<reference evidence="2" key="1">
    <citation type="submission" date="2020-01" db="EMBL/GenBank/DDBJ databases">
        <title>Insect and environment-associated Actinomycetes.</title>
        <authorList>
            <person name="Currrie C."/>
            <person name="Chevrette M."/>
            <person name="Carlson C."/>
            <person name="Stubbendieck R."/>
            <person name="Wendt-Pienkowski E."/>
        </authorList>
    </citation>
    <scope>NUCLEOTIDE SEQUENCE</scope>
    <source>
        <strain evidence="2">SID7499</strain>
    </source>
</reference>
<dbReference type="AlphaFoldDB" id="A0A6G3XHK7"/>
<protein>
    <recommendedName>
        <fullName evidence="1">Alanyl-tRNA synthetase class IIc N-terminal domain-containing protein</fullName>
    </recommendedName>
</protein>
<evidence type="ECO:0000259" key="1">
    <source>
        <dbReference type="Pfam" id="PF01411"/>
    </source>
</evidence>
<organism evidence="2">
    <name type="scientific">Streptomyces sp. SID7499</name>
    <dbReference type="NCBI Taxonomy" id="2706086"/>
    <lineage>
        <taxon>Bacteria</taxon>
        <taxon>Bacillati</taxon>
        <taxon>Actinomycetota</taxon>
        <taxon>Actinomycetes</taxon>
        <taxon>Kitasatosporales</taxon>
        <taxon>Streptomycetaceae</taxon>
        <taxon>Streptomyces</taxon>
    </lineage>
</organism>
<name>A0A6G3XHK7_9ACTN</name>
<feature type="non-terminal residue" evidence="2">
    <location>
        <position position="69"/>
    </location>
</feature>
<accession>A0A6G3XHK7</accession>
<dbReference type="GO" id="GO:0006419">
    <property type="term" value="P:alanyl-tRNA aminoacylation"/>
    <property type="evidence" value="ECO:0007669"/>
    <property type="project" value="InterPro"/>
</dbReference>
<dbReference type="Pfam" id="PF01411">
    <property type="entry name" value="tRNA-synt_2c"/>
    <property type="match status" value="1"/>
</dbReference>
<dbReference type="GO" id="GO:0005524">
    <property type="term" value="F:ATP binding"/>
    <property type="evidence" value="ECO:0007669"/>
    <property type="project" value="InterPro"/>
</dbReference>